<dbReference type="AlphaFoldDB" id="A0AAV5JKT2"/>
<evidence type="ECO:0000256" key="7">
    <source>
        <dbReference type="RuleBase" id="RU003876"/>
    </source>
</evidence>
<keyword evidence="5" id="KW-0143">Chaperone</keyword>
<evidence type="ECO:0000256" key="4">
    <source>
        <dbReference type="ARBA" id="ARBA00022490"/>
    </source>
</evidence>
<comment type="similarity">
    <text evidence="3 7">Belongs to the nucleosome assembly protein (NAP) family.</text>
</comment>
<dbReference type="InterPro" id="IPR002164">
    <property type="entry name" value="NAP_family"/>
</dbReference>
<dbReference type="Pfam" id="PF00956">
    <property type="entry name" value="NAP"/>
    <property type="match status" value="1"/>
</dbReference>
<dbReference type="EMBL" id="BPVZ01000035">
    <property type="protein sequence ID" value="GKV11943.1"/>
    <property type="molecule type" value="Genomic_DNA"/>
</dbReference>
<protein>
    <recommendedName>
        <fullName evidence="11">Nucleosome assembly protein</fullName>
    </recommendedName>
</protein>
<keyword evidence="10" id="KW-1185">Reference proteome</keyword>
<keyword evidence="4" id="KW-0963">Cytoplasm</keyword>
<dbReference type="GO" id="GO:0006334">
    <property type="term" value="P:nucleosome assembly"/>
    <property type="evidence" value="ECO:0007669"/>
    <property type="project" value="InterPro"/>
</dbReference>
<proteinExistence type="inferred from homology"/>
<dbReference type="GO" id="GO:0005634">
    <property type="term" value="C:nucleus"/>
    <property type="evidence" value="ECO:0007669"/>
    <property type="project" value="UniProtKB-SubCell"/>
</dbReference>
<evidence type="ECO:0000256" key="8">
    <source>
        <dbReference type="SAM" id="MobiDB-lite"/>
    </source>
</evidence>
<evidence type="ECO:0000256" key="1">
    <source>
        <dbReference type="ARBA" id="ARBA00004123"/>
    </source>
</evidence>
<comment type="subcellular location">
    <subcellularLocation>
        <location evidence="2">Cytoplasm</location>
    </subcellularLocation>
    <subcellularLocation>
        <location evidence="1">Nucleus</location>
    </subcellularLocation>
</comment>
<dbReference type="FunFam" id="1.20.5.1500:FF:000001">
    <property type="entry name" value="Nucleosome assembly protein 1-like 1"/>
    <property type="match status" value="1"/>
</dbReference>
<comment type="caution">
    <text evidence="9">The sequence shown here is derived from an EMBL/GenBank/DDBJ whole genome shotgun (WGS) entry which is preliminary data.</text>
</comment>
<evidence type="ECO:0008006" key="11">
    <source>
        <dbReference type="Google" id="ProtNLM"/>
    </source>
</evidence>
<evidence type="ECO:0000256" key="3">
    <source>
        <dbReference type="ARBA" id="ARBA00009947"/>
    </source>
</evidence>
<dbReference type="Gene3D" id="3.30.1120.90">
    <property type="entry name" value="Nucleosome assembly protein"/>
    <property type="match status" value="1"/>
</dbReference>
<dbReference type="GO" id="GO:0000724">
    <property type="term" value="P:double-strand break repair via homologous recombination"/>
    <property type="evidence" value="ECO:0007669"/>
    <property type="project" value="UniProtKB-ARBA"/>
</dbReference>
<dbReference type="Gene3D" id="1.20.5.1500">
    <property type="match status" value="1"/>
</dbReference>
<dbReference type="FunFam" id="3.30.1120.90:FF:000005">
    <property type="entry name" value="Nucleosome assembly protein11"/>
    <property type="match status" value="1"/>
</dbReference>
<dbReference type="InterPro" id="IPR037231">
    <property type="entry name" value="NAP-like_sf"/>
</dbReference>
<dbReference type="GO" id="GO:0005737">
    <property type="term" value="C:cytoplasm"/>
    <property type="evidence" value="ECO:0007669"/>
    <property type="project" value="UniProtKB-SubCell"/>
</dbReference>
<dbReference type="PANTHER" id="PTHR11875">
    <property type="entry name" value="TESTIS-SPECIFIC Y-ENCODED PROTEIN"/>
    <property type="match status" value="1"/>
</dbReference>
<sequence length="330" mass="38397">MSHNKDTFAMADLDAALKVEDEANFTNFMTPNVMKRVEVLRQIQNEHDKLEAKFFEEKAALQAKYQKLYQPLYAKRYNIVNGIVEVEGISKETSKEPEPDTEKGVPSFWLMALRNNEVLVEVIREHDELVLQYLKDIKWCSINEPKGFKLEFFFNPNSYFKNTVLTKTYHMIDEEEPILESAIGTEIDWYPGKSLTQKTLNILKNESKNTKSLTKAEDGQSFFNFFDPPQVPDVEEIDEEAFLEQAEELQDILEQDYDIGLIIRDKIIPHAVSWFTGEAMEGDEDSEEDEDDGIYEIEDYVKDFDEEKTEHDDKNKQSERAQVKEGQTAE</sequence>
<organism evidence="9 10">
    <name type="scientific">Rubroshorea leprosula</name>
    <dbReference type="NCBI Taxonomy" id="152421"/>
    <lineage>
        <taxon>Eukaryota</taxon>
        <taxon>Viridiplantae</taxon>
        <taxon>Streptophyta</taxon>
        <taxon>Embryophyta</taxon>
        <taxon>Tracheophyta</taxon>
        <taxon>Spermatophyta</taxon>
        <taxon>Magnoliopsida</taxon>
        <taxon>eudicotyledons</taxon>
        <taxon>Gunneridae</taxon>
        <taxon>Pentapetalae</taxon>
        <taxon>rosids</taxon>
        <taxon>malvids</taxon>
        <taxon>Malvales</taxon>
        <taxon>Dipterocarpaceae</taxon>
        <taxon>Rubroshorea</taxon>
    </lineage>
</organism>
<dbReference type="Proteomes" id="UP001054252">
    <property type="component" value="Unassembled WGS sequence"/>
</dbReference>
<name>A0AAV5JKT2_9ROSI</name>
<accession>A0AAV5JKT2</accession>
<dbReference type="GO" id="GO:0042393">
    <property type="term" value="F:histone binding"/>
    <property type="evidence" value="ECO:0007669"/>
    <property type="project" value="UniProtKB-ARBA"/>
</dbReference>
<dbReference type="SUPFAM" id="SSF143113">
    <property type="entry name" value="NAP-like"/>
    <property type="match status" value="1"/>
</dbReference>
<feature type="compositionally biased region" description="Basic and acidic residues" evidence="8">
    <location>
        <begin position="303"/>
        <end position="323"/>
    </location>
</feature>
<evidence type="ECO:0000256" key="6">
    <source>
        <dbReference type="ARBA" id="ARBA00023242"/>
    </source>
</evidence>
<evidence type="ECO:0000313" key="10">
    <source>
        <dbReference type="Proteomes" id="UP001054252"/>
    </source>
</evidence>
<evidence type="ECO:0000313" key="9">
    <source>
        <dbReference type="EMBL" id="GKV11943.1"/>
    </source>
</evidence>
<reference evidence="9 10" key="1">
    <citation type="journal article" date="2021" name="Commun. Biol.">
        <title>The genome of Shorea leprosula (Dipterocarpaceae) highlights the ecological relevance of drought in aseasonal tropical rainforests.</title>
        <authorList>
            <person name="Ng K.K.S."/>
            <person name="Kobayashi M.J."/>
            <person name="Fawcett J.A."/>
            <person name="Hatakeyama M."/>
            <person name="Paape T."/>
            <person name="Ng C.H."/>
            <person name="Ang C.C."/>
            <person name="Tnah L.H."/>
            <person name="Lee C.T."/>
            <person name="Nishiyama T."/>
            <person name="Sese J."/>
            <person name="O'Brien M.J."/>
            <person name="Copetti D."/>
            <person name="Mohd Noor M.I."/>
            <person name="Ong R.C."/>
            <person name="Putra M."/>
            <person name="Sireger I.Z."/>
            <person name="Indrioko S."/>
            <person name="Kosugi Y."/>
            <person name="Izuno A."/>
            <person name="Isagi Y."/>
            <person name="Lee S.L."/>
            <person name="Shimizu K.K."/>
        </authorList>
    </citation>
    <scope>NUCLEOTIDE SEQUENCE [LARGE SCALE GENOMIC DNA]</scope>
    <source>
        <strain evidence="9">214</strain>
    </source>
</reference>
<keyword evidence="6" id="KW-0539">Nucleus</keyword>
<feature type="region of interest" description="Disordered" evidence="8">
    <location>
        <begin position="303"/>
        <end position="330"/>
    </location>
</feature>
<evidence type="ECO:0000256" key="2">
    <source>
        <dbReference type="ARBA" id="ARBA00004496"/>
    </source>
</evidence>
<gene>
    <name evidence="9" type="ORF">SLEP1_g23155</name>
</gene>
<evidence type="ECO:0000256" key="5">
    <source>
        <dbReference type="ARBA" id="ARBA00023186"/>
    </source>
</evidence>